<feature type="transmembrane region" description="Helical" evidence="9">
    <location>
        <begin position="296"/>
        <end position="317"/>
    </location>
</feature>
<dbReference type="Proteomes" id="UP000009173">
    <property type="component" value="Chromosome"/>
</dbReference>
<dbReference type="GO" id="GO:0015420">
    <property type="term" value="F:ABC-type vitamin B12 transporter activity"/>
    <property type="evidence" value="ECO:0007669"/>
    <property type="project" value="UniProtKB-UniRule"/>
</dbReference>
<dbReference type="PANTHER" id="PTHR34308:SF1">
    <property type="entry name" value="COBALAMIN BIOSYNTHESIS PROTEIN CBIB"/>
    <property type="match status" value="1"/>
</dbReference>
<evidence type="ECO:0000256" key="2">
    <source>
        <dbReference type="ARBA" id="ARBA00004953"/>
    </source>
</evidence>
<dbReference type="KEGG" id="dvl:Dvul_1005"/>
<accession>A0A0H3A6B5</accession>
<reference evidence="11" key="1">
    <citation type="journal article" date="2009" name="Environ. Microbiol.">
        <title>Contribution of mobile genetic elements to Desulfovibrio vulgaris genome plasticity.</title>
        <authorList>
            <person name="Walker C.B."/>
            <person name="Stolyar S."/>
            <person name="Chivian D."/>
            <person name="Pinel N."/>
            <person name="Gabster J.A."/>
            <person name="Dehal P.S."/>
            <person name="He Z."/>
            <person name="Yang Z.K."/>
            <person name="Yen H.C."/>
            <person name="Zhou J."/>
            <person name="Wall J.D."/>
            <person name="Hazen T.C."/>
            <person name="Arkin A.P."/>
            <person name="Stahl D.A."/>
        </authorList>
    </citation>
    <scope>NUCLEOTIDE SEQUENCE [LARGE SCALE GENOMIC DNA]</scope>
    <source>
        <strain evidence="11">DP4</strain>
    </source>
</reference>
<keyword evidence="6 9" id="KW-0812">Transmembrane</keyword>
<sequence length="320" mass="34198">MTSFDTLLWLPPIAFVLDMLAGDPRWLPHPVRAIGHLLGPLERLGRALGATRPAGVVCTVLAVLCAGVVVTLAGALPVVGALVSLWLAYAGLALGCLLREGRAALHAVEHGSLEEGRAALAMLVSRDTSALDRDGLCRALAETLAENFNDGFVAPFLWLVAGGPVGLWCYKTVSTMDSMWGYRTERWERLGWACARLDDVLAWVPARCCVVLLWVTAPFAGVPGQWPGLPRVASDARRMESPNAGWPMAAAAWLHGAYMGGSAVYFGKVKEKPLLGPAGTQWDGPRIEGLLRHLRLAGLAGAVTLWLAALLAGWIFGVPW</sequence>
<feature type="transmembrane region" description="Helical" evidence="9">
    <location>
        <begin position="79"/>
        <end position="98"/>
    </location>
</feature>
<dbReference type="EMBL" id="CP000527">
    <property type="protein sequence ID" value="ABM28026.1"/>
    <property type="molecule type" value="Genomic_DNA"/>
</dbReference>
<dbReference type="GO" id="GO:0009236">
    <property type="term" value="P:cobalamin biosynthetic process"/>
    <property type="evidence" value="ECO:0007669"/>
    <property type="project" value="UniProtKB-UniRule"/>
</dbReference>
<evidence type="ECO:0000256" key="1">
    <source>
        <dbReference type="ARBA" id="ARBA00004651"/>
    </source>
</evidence>
<keyword evidence="10" id="KW-0436">Ligase</keyword>
<comment type="pathway">
    <text evidence="2 9">Cofactor biosynthesis; adenosylcobalamin biosynthesis.</text>
</comment>
<evidence type="ECO:0000256" key="9">
    <source>
        <dbReference type="HAMAP-Rule" id="MF_00024"/>
    </source>
</evidence>
<feature type="transmembrane region" description="Helical" evidence="9">
    <location>
        <begin position="53"/>
        <end position="73"/>
    </location>
</feature>
<evidence type="ECO:0000256" key="8">
    <source>
        <dbReference type="ARBA" id="ARBA00023136"/>
    </source>
</evidence>
<dbReference type="GO" id="GO:0048472">
    <property type="term" value="F:threonine-phosphate decarboxylase activity"/>
    <property type="evidence" value="ECO:0007669"/>
    <property type="project" value="InterPro"/>
</dbReference>
<name>A0A0H3A6B5_NITV4</name>
<dbReference type="AlphaFoldDB" id="A0A0H3A6B5"/>
<organism evidence="10 11">
    <name type="scientific">Nitratidesulfovibrio vulgaris (strain DP4)</name>
    <name type="common">Desulfovibrio vulgaris</name>
    <dbReference type="NCBI Taxonomy" id="391774"/>
    <lineage>
        <taxon>Bacteria</taxon>
        <taxon>Pseudomonadati</taxon>
        <taxon>Thermodesulfobacteriota</taxon>
        <taxon>Desulfovibrionia</taxon>
        <taxon>Desulfovibrionales</taxon>
        <taxon>Desulfovibrionaceae</taxon>
        <taxon>Nitratidesulfovibrio</taxon>
    </lineage>
</organism>
<keyword evidence="4 9" id="KW-1003">Cell membrane</keyword>
<dbReference type="Pfam" id="PF03186">
    <property type="entry name" value="CobD_Cbib"/>
    <property type="match status" value="1"/>
</dbReference>
<dbReference type="GO" id="GO:0016874">
    <property type="term" value="F:ligase activity"/>
    <property type="evidence" value="ECO:0007669"/>
    <property type="project" value="UniProtKB-KW"/>
</dbReference>
<evidence type="ECO:0000313" key="11">
    <source>
        <dbReference type="Proteomes" id="UP000009173"/>
    </source>
</evidence>
<dbReference type="InterPro" id="IPR004485">
    <property type="entry name" value="Cobalamin_biosynth_CobD/CbiB"/>
</dbReference>
<comment type="caution">
    <text evidence="9">Lacks conserved residue(s) required for the propagation of feature annotation.</text>
</comment>
<comment type="similarity">
    <text evidence="3 9">Belongs to the CobD/CbiB family.</text>
</comment>
<evidence type="ECO:0000256" key="3">
    <source>
        <dbReference type="ARBA" id="ARBA00006263"/>
    </source>
</evidence>
<protein>
    <recommendedName>
        <fullName evidence="9">Cobalamin biosynthesis protein CobD</fullName>
    </recommendedName>
</protein>
<evidence type="ECO:0000256" key="6">
    <source>
        <dbReference type="ARBA" id="ARBA00022692"/>
    </source>
</evidence>
<gene>
    <name evidence="9" type="primary">cobD</name>
    <name evidence="10" type="ordered locus">Dvul_1005</name>
</gene>
<evidence type="ECO:0000256" key="7">
    <source>
        <dbReference type="ARBA" id="ARBA00022989"/>
    </source>
</evidence>
<dbReference type="RefSeq" id="WP_011791983.1">
    <property type="nucleotide sequence ID" value="NC_008751.1"/>
</dbReference>
<evidence type="ECO:0000256" key="5">
    <source>
        <dbReference type="ARBA" id="ARBA00022573"/>
    </source>
</evidence>
<dbReference type="UniPathway" id="UPA00148"/>
<proteinExistence type="inferred from homology"/>
<keyword evidence="8 9" id="KW-0472">Membrane</keyword>
<dbReference type="PANTHER" id="PTHR34308">
    <property type="entry name" value="COBALAMIN BIOSYNTHESIS PROTEIN CBIB"/>
    <property type="match status" value="1"/>
</dbReference>
<comment type="subcellular location">
    <subcellularLocation>
        <location evidence="1 9">Cell membrane</location>
        <topology evidence="1 9">Multi-pass membrane protein</topology>
    </subcellularLocation>
</comment>
<dbReference type="GO" id="GO:0005886">
    <property type="term" value="C:plasma membrane"/>
    <property type="evidence" value="ECO:0007669"/>
    <property type="project" value="UniProtKB-SubCell"/>
</dbReference>
<keyword evidence="5 9" id="KW-0169">Cobalamin biosynthesis</keyword>
<dbReference type="HAMAP" id="MF_00024">
    <property type="entry name" value="CobD_CbiB"/>
    <property type="match status" value="1"/>
</dbReference>
<evidence type="ECO:0000256" key="4">
    <source>
        <dbReference type="ARBA" id="ARBA00022475"/>
    </source>
</evidence>
<keyword evidence="7 9" id="KW-1133">Transmembrane helix</keyword>
<dbReference type="HOGENOM" id="CLU_054212_0_0_7"/>
<comment type="function">
    <text evidence="9">Converts cobyric acid to cobinamide by the addition of aminopropanol on the F carboxylic group.</text>
</comment>
<evidence type="ECO:0000313" key="10">
    <source>
        <dbReference type="EMBL" id="ABM28026.1"/>
    </source>
</evidence>